<dbReference type="Proteomes" id="UP000182306">
    <property type="component" value="Plasmid C"/>
</dbReference>
<dbReference type="KEGG" id="same:SAMCFNEI73_pC1795"/>
<accession>A0A1L3LZG2</accession>
<dbReference type="AlphaFoldDB" id="A0A1L3LZG2"/>
<gene>
    <name evidence="1" type="ORF">SAMCFNEI73_pC1795</name>
</gene>
<evidence type="ECO:0000313" key="2">
    <source>
        <dbReference type="Proteomes" id="UP000182306"/>
    </source>
</evidence>
<organism evidence="1 2">
    <name type="scientific">Sinorhizobium americanum</name>
    <dbReference type="NCBI Taxonomy" id="194963"/>
    <lineage>
        <taxon>Bacteria</taxon>
        <taxon>Pseudomonadati</taxon>
        <taxon>Pseudomonadota</taxon>
        <taxon>Alphaproteobacteria</taxon>
        <taxon>Hyphomicrobiales</taxon>
        <taxon>Rhizobiaceae</taxon>
        <taxon>Sinorhizobium/Ensifer group</taxon>
        <taxon>Sinorhizobium</taxon>
    </lineage>
</organism>
<name>A0A1L3LZG2_9HYPH</name>
<keyword evidence="2" id="KW-1185">Reference proteome</keyword>
<keyword evidence="1" id="KW-0614">Plasmid</keyword>
<dbReference type="EMBL" id="CP013110">
    <property type="protein sequence ID" value="APG95499.1"/>
    <property type="molecule type" value="Genomic_DNA"/>
</dbReference>
<protein>
    <submittedName>
        <fullName evidence="1">Uncharacterized protein</fullName>
    </submittedName>
</protein>
<proteinExistence type="predicted"/>
<evidence type="ECO:0000313" key="1">
    <source>
        <dbReference type="EMBL" id="APG95499.1"/>
    </source>
</evidence>
<sequence length="45" mass="5419">MREYSPGQRFERWWENARGIQVAATELVLNTIGPYTPVHRHCYER</sequence>
<reference evidence="1 2" key="1">
    <citation type="submission" date="2015-10" db="EMBL/GenBank/DDBJ databases">
        <title>Genomic differences between typical nodule nitrogen-fixing rhizobial strains and those coming from bean seeds.</title>
        <authorList>
            <person name="Peralta H."/>
            <person name="Aguilar-Vera A."/>
            <person name="Diaz R."/>
            <person name="Mora Y."/>
            <person name="Martinez-Batallar G."/>
            <person name="Salazar E."/>
            <person name="Vargas-Lagunas C."/>
            <person name="Encarnacion S."/>
            <person name="Girard L."/>
            <person name="Mora J."/>
        </authorList>
    </citation>
    <scope>NUCLEOTIDE SEQUENCE [LARGE SCALE GENOMIC DNA]</scope>
    <source>
        <strain evidence="1 2">CFNEI 73</strain>
        <plasmid evidence="1 2">C</plasmid>
    </source>
</reference>
<geneLocation type="plasmid" evidence="1 2">
    <name>C</name>
</geneLocation>